<dbReference type="STRING" id="1423783.FC50_GL000641"/>
<sequence>MILFVVNSNDYELNAEVSSMEKTDLSTARRNMHSSNIKTRKRALRTLHEVKRNAKKQK</sequence>
<name>A0A0R1U6I7_9LACO</name>
<comment type="caution">
    <text evidence="1">The sequence shown here is derived from an EMBL/GenBank/DDBJ whole genome shotgun (WGS) entry which is preliminary data.</text>
</comment>
<organism evidence="1 2">
    <name type="scientific">Lacticaseibacillus pantheris DSM 15945 = JCM 12539 = NBRC 106106</name>
    <dbReference type="NCBI Taxonomy" id="1423783"/>
    <lineage>
        <taxon>Bacteria</taxon>
        <taxon>Bacillati</taxon>
        <taxon>Bacillota</taxon>
        <taxon>Bacilli</taxon>
        <taxon>Lactobacillales</taxon>
        <taxon>Lactobacillaceae</taxon>
        <taxon>Lacticaseibacillus</taxon>
    </lineage>
</organism>
<dbReference type="InterPro" id="IPR049844">
    <property type="entry name" value="RsaX20-like"/>
</dbReference>
<dbReference type="PATRIC" id="fig|1423783.4.peg.662"/>
<evidence type="ECO:0000313" key="1">
    <source>
        <dbReference type="EMBL" id="KRL86677.1"/>
    </source>
</evidence>
<dbReference type="EMBL" id="AZFJ01000040">
    <property type="protein sequence ID" value="KRL86677.1"/>
    <property type="molecule type" value="Genomic_DNA"/>
</dbReference>
<gene>
    <name evidence="1" type="ORF">FC50_GL000641</name>
</gene>
<proteinExistence type="predicted"/>
<protein>
    <submittedName>
        <fullName evidence="1">Uncharacterized protein</fullName>
    </submittedName>
</protein>
<keyword evidence="2" id="KW-1185">Reference proteome</keyword>
<reference evidence="1 2" key="1">
    <citation type="journal article" date="2015" name="Genome Announc.">
        <title>Expanding the biotechnology potential of lactobacilli through comparative genomics of 213 strains and associated genera.</title>
        <authorList>
            <person name="Sun Z."/>
            <person name="Harris H.M."/>
            <person name="McCann A."/>
            <person name="Guo C."/>
            <person name="Argimon S."/>
            <person name="Zhang W."/>
            <person name="Yang X."/>
            <person name="Jeffery I.B."/>
            <person name="Cooney J.C."/>
            <person name="Kagawa T.F."/>
            <person name="Liu W."/>
            <person name="Song Y."/>
            <person name="Salvetti E."/>
            <person name="Wrobel A."/>
            <person name="Rasinkangas P."/>
            <person name="Parkhill J."/>
            <person name="Rea M.C."/>
            <person name="O'Sullivan O."/>
            <person name="Ritari J."/>
            <person name="Douillard F.P."/>
            <person name="Paul Ross R."/>
            <person name="Yang R."/>
            <person name="Briner A.E."/>
            <person name="Felis G.E."/>
            <person name="de Vos W.M."/>
            <person name="Barrangou R."/>
            <person name="Klaenhammer T.R."/>
            <person name="Caufield P.W."/>
            <person name="Cui Y."/>
            <person name="Zhang H."/>
            <person name="O'Toole P.W."/>
        </authorList>
    </citation>
    <scope>NUCLEOTIDE SEQUENCE [LARGE SCALE GENOMIC DNA]</scope>
    <source>
        <strain evidence="1 2">DSM 15945</strain>
    </source>
</reference>
<dbReference type="NCBIfam" id="NF038026">
    <property type="entry name" value="RsaX20_sORF"/>
    <property type="match status" value="1"/>
</dbReference>
<evidence type="ECO:0000313" key="2">
    <source>
        <dbReference type="Proteomes" id="UP000051922"/>
    </source>
</evidence>
<dbReference type="AlphaFoldDB" id="A0A0R1U6I7"/>
<accession>A0A0R1U6I7</accession>
<dbReference type="Proteomes" id="UP000051922">
    <property type="component" value="Unassembled WGS sequence"/>
</dbReference>